<name>A0ABD1EWX8_HYPHA</name>
<comment type="caution">
    <text evidence="1">The sequence shown here is derived from an EMBL/GenBank/DDBJ whole genome shotgun (WGS) entry which is preliminary data.</text>
</comment>
<proteinExistence type="predicted"/>
<evidence type="ECO:0000313" key="1">
    <source>
        <dbReference type="EMBL" id="KAL1502437.1"/>
    </source>
</evidence>
<protein>
    <submittedName>
        <fullName evidence="1">Uncharacterized protein</fullName>
    </submittedName>
</protein>
<reference evidence="1 2" key="1">
    <citation type="submission" date="2024-05" db="EMBL/GenBank/DDBJ databases">
        <title>Genetic variation in Jamaican populations of the coffee berry borer (Hypothenemus hampei).</title>
        <authorList>
            <person name="Errbii M."/>
            <person name="Myrie A."/>
        </authorList>
    </citation>
    <scope>NUCLEOTIDE SEQUENCE [LARGE SCALE GENOMIC DNA]</scope>
    <source>
        <strain evidence="1">JA-Hopewell-2020-01-JO</strain>
        <tissue evidence="1">Whole body</tissue>
    </source>
</reference>
<accession>A0ABD1EWX8</accession>
<dbReference type="EMBL" id="JBDJPC010000005">
    <property type="protein sequence ID" value="KAL1502437.1"/>
    <property type="molecule type" value="Genomic_DNA"/>
</dbReference>
<keyword evidence="2" id="KW-1185">Reference proteome</keyword>
<dbReference type="AlphaFoldDB" id="A0ABD1EWX8"/>
<gene>
    <name evidence="1" type="ORF">ABEB36_007578</name>
</gene>
<dbReference type="Proteomes" id="UP001566132">
    <property type="component" value="Unassembled WGS sequence"/>
</dbReference>
<organism evidence="1 2">
    <name type="scientific">Hypothenemus hampei</name>
    <name type="common">Coffee berry borer</name>
    <dbReference type="NCBI Taxonomy" id="57062"/>
    <lineage>
        <taxon>Eukaryota</taxon>
        <taxon>Metazoa</taxon>
        <taxon>Ecdysozoa</taxon>
        <taxon>Arthropoda</taxon>
        <taxon>Hexapoda</taxon>
        <taxon>Insecta</taxon>
        <taxon>Pterygota</taxon>
        <taxon>Neoptera</taxon>
        <taxon>Endopterygota</taxon>
        <taxon>Coleoptera</taxon>
        <taxon>Polyphaga</taxon>
        <taxon>Cucujiformia</taxon>
        <taxon>Curculionidae</taxon>
        <taxon>Scolytinae</taxon>
        <taxon>Hypothenemus</taxon>
    </lineage>
</organism>
<sequence>MATLDSKRPFTFHFNEDACRPVGYWTSNSTILEWKAFIAGLEVLNFGLYLVPPLTLEHRNRVEWYREWFQWNIEWDPVVFSDEFRFCLGMHDD</sequence>
<evidence type="ECO:0000313" key="2">
    <source>
        <dbReference type="Proteomes" id="UP001566132"/>
    </source>
</evidence>